<reference evidence="4" key="1">
    <citation type="submission" date="2016-10" db="EMBL/GenBank/DDBJ databases">
        <authorList>
            <person name="Varghese N."/>
            <person name="Submissions S."/>
        </authorList>
    </citation>
    <scope>NUCLEOTIDE SEQUENCE [LARGE SCALE GENOMIC DNA]</scope>
    <source>
        <strain evidence="4">DSM 16995</strain>
    </source>
</reference>
<evidence type="ECO:0000313" key="4">
    <source>
        <dbReference type="Proteomes" id="UP000199053"/>
    </source>
</evidence>
<dbReference type="Pfam" id="PF00072">
    <property type="entry name" value="Response_reg"/>
    <property type="match status" value="1"/>
</dbReference>
<dbReference type="RefSeq" id="WP_092162680.1">
    <property type="nucleotide sequence ID" value="NZ_FNGA01000005.1"/>
</dbReference>
<protein>
    <submittedName>
        <fullName evidence="3">Two-component system, chemotaxis family, response regulator CheY</fullName>
    </submittedName>
</protein>
<dbReference type="EMBL" id="FNGA01000005">
    <property type="protein sequence ID" value="SDL49156.1"/>
    <property type="molecule type" value="Genomic_DNA"/>
</dbReference>
<sequence>MKFLIADDNELHRELITKTIQNHGKCHIVSDGDEAVKAFTDSLEKNDFFSAIFIKSKRGSLDGPHALRKIREIEQKEGLELSKEIPIIMTVLDDEEQISETYLRGNSTSFIIKPLTKDKIVEEMTLFGLL</sequence>
<keyword evidence="4" id="KW-1185">Reference proteome</keyword>
<organism evidence="3 4">
    <name type="scientific">Maridesulfovibrio ferrireducens</name>
    <dbReference type="NCBI Taxonomy" id="246191"/>
    <lineage>
        <taxon>Bacteria</taxon>
        <taxon>Pseudomonadati</taxon>
        <taxon>Thermodesulfobacteriota</taxon>
        <taxon>Desulfovibrionia</taxon>
        <taxon>Desulfovibrionales</taxon>
        <taxon>Desulfovibrionaceae</taxon>
        <taxon>Maridesulfovibrio</taxon>
    </lineage>
</organism>
<dbReference type="InterPro" id="IPR011006">
    <property type="entry name" value="CheY-like_superfamily"/>
</dbReference>
<evidence type="ECO:0000259" key="2">
    <source>
        <dbReference type="PROSITE" id="PS50110"/>
    </source>
</evidence>
<dbReference type="GO" id="GO:0000160">
    <property type="term" value="P:phosphorelay signal transduction system"/>
    <property type="evidence" value="ECO:0007669"/>
    <property type="project" value="InterPro"/>
</dbReference>
<dbReference type="SMART" id="SM00448">
    <property type="entry name" value="REC"/>
    <property type="match status" value="1"/>
</dbReference>
<name>A0A1G9KHT2_9BACT</name>
<dbReference type="STRING" id="246191.SAMN05660337_3085"/>
<accession>A0A1G9KHT2</accession>
<dbReference type="PANTHER" id="PTHR43228">
    <property type="entry name" value="TWO-COMPONENT RESPONSE REGULATOR"/>
    <property type="match status" value="1"/>
</dbReference>
<comment type="caution">
    <text evidence="1">Lacks conserved residue(s) required for the propagation of feature annotation.</text>
</comment>
<gene>
    <name evidence="3" type="ORF">SAMN05660337_3085</name>
</gene>
<dbReference type="AlphaFoldDB" id="A0A1G9KHT2"/>
<evidence type="ECO:0000256" key="1">
    <source>
        <dbReference type="PROSITE-ProRule" id="PRU00169"/>
    </source>
</evidence>
<proteinExistence type="predicted"/>
<evidence type="ECO:0000313" key="3">
    <source>
        <dbReference type="EMBL" id="SDL49156.1"/>
    </source>
</evidence>
<dbReference type="OrthoDB" id="5456940at2"/>
<dbReference type="PANTHER" id="PTHR43228:SF1">
    <property type="entry name" value="TWO-COMPONENT RESPONSE REGULATOR ARR22"/>
    <property type="match status" value="1"/>
</dbReference>
<feature type="domain" description="Response regulatory" evidence="2">
    <location>
        <begin position="2"/>
        <end position="128"/>
    </location>
</feature>
<dbReference type="InterPro" id="IPR001789">
    <property type="entry name" value="Sig_transdc_resp-reg_receiver"/>
</dbReference>
<dbReference type="InterPro" id="IPR052048">
    <property type="entry name" value="ST_Response_Regulator"/>
</dbReference>
<dbReference type="PROSITE" id="PS50110">
    <property type="entry name" value="RESPONSE_REGULATORY"/>
    <property type="match status" value="1"/>
</dbReference>
<dbReference type="SUPFAM" id="SSF52172">
    <property type="entry name" value="CheY-like"/>
    <property type="match status" value="1"/>
</dbReference>
<dbReference type="Proteomes" id="UP000199053">
    <property type="component" value="Unassembled WGS sequence"/>
</dbReference>
<dbReference type="Gene3D" id="3.40.50.2300">
    <property type="match status" value="1"/>
</dbReference>